<organism evidence="3">
    <name type="scientific">candidate division WOR-3 bacterium</name>
    <dbReference type="NCBI Taxonomy" id="2052148"/>
    <lineage>
        <taxon>Bacteria</taxon>
        <taxon>Bacteria division WOR-3</taxon>
    </lineage>
</organism>
<dbReference type="GO" id="GO:0032259">
    <property type="term" value="P:methylation"/>
    <property type="evidence" value="ECO:0007669"/>
    <property type="project" value="UniProtKB-KW"/>
</dbReference>
<evidence type="ECO:0000256" key="1">
    <source>
        <dbReference type="SAM" id="Phobius"/>
    </source>
</evidence>
<accession>A0A7C2P1J3</accession>
<sequence length="103" mass="12340">MGITLQFVISLLITYLFLLELIYLNHTYKESKKKQIHNEYILADLRKLEFKPKSFDAILCLEVIEHLTKEEGYGLIKKMEKWARKKIIITNSKWLSLSRRVRL</sequence>
<evidence type="ECO:0000259" key="2">
    <source>
        <dbReference type="Pfam" id="PF08241"/>
    </source>
</evidence>
<dbReference type="Gene3D" id="3.40.50.150">
    <property type="entry name" value="Vaccinia Virus protein VP39"/>
    <property type="match status" value="1"/>
</dbReference>
<keyword evidence="3" id="KW-0489">Methyltransferase</keyword>
<dbReference type="GO" id="GO:0008757">
    <property type="term" value="F:S-adenosylmethionine-dependent methyltransferase activity"/>
    <property type="evidence" value="ECO:0007669"/>
    <property type="project" value="InterPro"/>
</dbReference>
<dbReference type="InterPro" id="IPR013216">
    <property type="entry name" value="Methyltransf_11"/>
</dbReference>
<name>A0A7C2P1J3_UNCW3</name>
<comment type="caution">
    <text evidence="3">The sequence shown here is derived from an EMBL/GenBank/DDBJ whole genome shotgun (WGS) entry which is preliminary data.</text>
</comment>
<protein>
    <submittedName>
        <fullName evidence="3">Class I SAM-dependent methyltransferase</fullName>
    </submittedName>
</protein>
<feature type="domain" description="Methyltransferase type 11" evidence="2">
    <location>
        <begin position="32"/>
        <end position="84"/>
    </location>
</feature>
<feature type="transmembrane region" description="Helical" evidence="1">
    <location>
        <begin position="6"/>
        <end position="24"/>
    </location>
</feature>
<dbReference type="AlphaFoldDB" id="A0A7C2P1J3"/>
<dbReference type="Pfam" id="PF08241">
    <property type="entry name" value="Methyltransf_11"/>
    <property type="match status" value="1"/>
</dbReference>
<dbReference type="InterPro" id="IPR029063">
    <property type="entry name" value="SAM-dependent_MTases_sf"/>
</dbReference>
<keyword evidence="1" id="KW-0472">Membrane</keyword>
<dbReference type="SUPFAM" id="SSF53335">
    <property type="entry name" value="S-adenosyl-L-methionine-dependent methyltransferases"/>
    <property type="match status" value="1"/>
</dbReference>
<dbReference type="EMBL" id="DSOL01000213">
    <property type="protein sequence ID" value="HEN28472.1"/>
    <property type="molecule type" value="Genomic_DNA"/>
</dbReference>
<keyword evidence="3" id="KW-0808">Transferase</keyword>
<reference evidence="3" key="1">
    <citation type="journal article" date="2020" name="mSystems">
        <title>Genome- and Community-Level Interaction Insights into Carbon Utilization and Element Cycling Functions of Hydrothermarchaeota in Hydrothermal Sediment.</title>
        <authorList>
            <person name="Zhou Z."/>
            <person name="Liu Y."/>
            <person name="Xu W."/>
            <person name="Pan J."/>
            <person name="Luo Z.H."/>
            <person name="Li M."/>
        </authorList>
    </citation>
    <scope>NUCLEOTIDE SEQUENCE [LARGE SCALE GENOMIC DNA]</scope>
    <source>
        <strain evidence="3">SpSt-34</strain>
    </source>
</reference>
<gene>
    <name evidence="3" type="ORF">ENQ77_07495</name>
</gene>
<keyword evidence="1" id="KW-1133">Transmembrane helix</keyword>
<proteinExistence type="predicted"/>
<keyword evidence="1" id="KW-0812">Transmembrane</keyword>
<evidence type="ECO:0000313" key="3">
    <source>
        <dbReference type="EMBL" id="HEN28472.1"/>
    </source>
</evidence>